<proteinExistence type="predicted"/>
<gene>
    <name evidence="2" type="ORF">F3087_12525</name>
</gene>
<comment type="caution">
    <text evidence="2">The sequence shown here is derived from an EMBL/GenBank/DDBJ whole genome shotgun (WGS) entry which is preliminary data.</text>
</comment>
<evidence type="ECO:0000313" key="3">
    <source>
        <dbReference type="Proteomes" id="UP000323876"/>
    </source>
</evidence>
<feature type="domain" description="Rv3651-like N-terminal" evidence="1">
    <location>
        <begin position="15"/>
        <end position="114"/>
    </location>
</feature>
<dbReference type="AlphaFoldDB" id="A0A5N0EI30"/>
<dbReference type="RefSeq" id="WP_150402087.1">
    <property type="nucleotide sequence ID" value="NZ_VXLC01000004.1"/>
</dbReference>
<evidence type="ECO:0000313" key="2">
    <source>
        <dbReference type="EMBL" id="KAA8887914.1"/>
    </source>
</evidence>
<dbReference type="InterPro" id="IPR041458">
    <property type="entry name" value="Rv3651-like_N"/>
</dbReference>
<keyword evidence="3" id="KW-1185">Reference proteome</keyword>
<organism evidence="2 3">
    <name type="scientific">Nocardia colli</name>
    <dbReference type="NCBI Taxonomy" id="2545717"/>
    <lineage>
        <taxon>Bacteria</taxon>
        <taxon>Bacillati</taxon>
        <taxon>Actinomycetota</taxon>
        <taxon>Actinomycetes</taxon>
        <taxon>Mycobacteriales</taxon>
        <taxon>Nocardiaceae</taxon>
        <taxon>Nocardia</taxon>
    </lineage>
</organism>
<protein>
    <recommendedName>
        <fullName evidence="1">Rv3651-like N-terminal domain-containing protein</fullName>
    </recommendedName>
</protein>
<name>A0A5N0EI30_9NOCA</name>
<dbReference type="OrthoDB" id="4567343at2"/>
<dbReference type="EMBL" id="VXLC01000004">
    <property type="protein sequence ID" value="KAA8887914.1"/>
    <property type="molecule type" value="Genomic_DNA"/>
</dbReference>
<dbReference type="Pfam" id="PF18007">
    <property type="entry name" value="Rv3651-like_N"/>
    <property type="match status" value="1"/>
</dbReference>
<accession>A0A5N0EI30</accession>
<sequence>MTAGRGTERQLSEQDWLLIETLGRTPDGAGAEPTLVADGAKIKDWASLVRVRRDLHAAAPQRIAEAVQQCVVTAEPVHHGEIGLVVVGIPVRCAFGEVHGVQVWVAADDAPPPPRPRAGAWDWQADTELAHHGPGLEELIFARAPEDVRVIRTPPEAFGRMVRFDGRVDYFEMVGAFEGRHQSQVDMIGDDGRVRCFQMVTRADPVARRIRAVMRECADAAAARPEVDLAMVRAVSQRIQDGVGFVGLNSFLIYEWIRTPAPPLDRWAVERPTVHPDDLDDFRSACTDLLADDATAEQLRFRVRFTDTGWIPVRAELSPVPVERGHGLIRVWPEAP</sequence>
<evidence type="ECO:0000259" key="1">
    <source>
        <dbReference type="Pfam" id="PF18007"/>
    </source>
</evidence>
<dbReference type="Proteomes" id="UP000323876">
    <property type="component" value="Unassembled WGS sequence"/>
</dbReference>
<reference evidence="2 3" key="1">
    <citation type="submission" date="2019-09" db="EMBL/GenBank/DDBJ databases">
        <authorList>
            <person name="Wang X."/>
        </authorList>
    </citation>
    <scope>NUCLEOTIDE SEQUENCE [LARGE SCALE GENOMIC DNA]</scope>
    <source>
        <strain evidence="2 3">CICC 11023</strain>
    </source>
</reference>